<feature type="domain" description="Outer membrane protein beta-barrel" evidence="3">
    <location>
        <begin position="11"/>
        <end position="269"/>
    </location>
</feature>
<keyword evidence="5" id="KW-1185">Reference proteome</keyword>
<dbReference type="InterPro" id="IPR011250">
    <property type="entry name" value="OMP/PagP_B-barrel"/>
</dbReference>
<evidence type="ECO:0000313" key="4">
    <source>
        <dbReference type="EMBL" id="BAT61647.1"/>
    </source>
</evidence>
<evidence type="ECO:0000313" key="5">
    <source>
        <dbReference type="Proteomes" id="UP000236884"/>
    </source>
</evidence>
<feature type="chain" id="PRO_5006616036" evidence="2">
    <location>
        <begin position="24"/>
        <end position="283"/>
    </location>
</feature>
<dbReference type="RefSeq" id="WP_096358317.1">
    <property type="nucleotide sequence ID" value="NZ_AP014946.1"/>
</dbReference>
<dbReference type="Proteomes" id="UP000236884">
    <property type="component" value="Chromosome"/>
</dbReference>
<gene>
    <name evidence="4" type="ORF">GJW-30_1_04207</name>
</gene>
<dbReference type="Gene3D" id="2.40.160.20">
    <property type="match status" value="1"/>
</dbReference>
<dbReference type="KEGG" id="vgo:GJW-30_1_04207"/>
<protein>
    <submittedName>
        <fullName evidence="4">Putative adhesin RP828</fullName>
    </submittedName>
</protein>
<evidence type="ECO:0000259" key="3">
    <source>
        <dbReference type="Pfam" id="PF13505"/>
    </source>
</evidence>
<reference evidence="4 5" key="1">
    <citation type="submission" date="2015-08" db="EMBL/GenBank/DDBJ databases">
        <title>Investigation of the bacterial diversity of lava forest soil.</title>
        <authorList>
            <person name="Lee J.S."/>
        </authorList>
    </citation>
    <scope>NUCLEOTIDE SEQUENCE [LARGE SCALE GENOMIC DNA]</scope>
    <source>
        <strain evidence="4 5">GJW-30</strain>
    </source>
</reference>
<dbReference type="OrthoDB" id="5643626at2"/>
<name>A0A0S3Q0D9_9BRAD</name>
<dbReference type="SUPFAM" id="SSF56925">
    <property type="entry name" value="OMPA-like"/>
    <property type="match status" value="1"/>
</dbReference>
<organism evidence="4 5">
    <name type="scientific">Variibacter gotjawalensis</name>
    <dbReference type="NCBI Taxonomy" id="1333996"/>
    <lineage>
        <taxon>Bacteria</taxon>
        <taxon>Pseudomonadati</taxon>
        <taxon>Pseudomonadota</taxon>
        <taxon>Alphaproteobacteria</taxon>
        <taxon>Hyphomicrobiales</taxon>
        <taxon>Nitrobacteraceae</taxon>
        <taxon>Variibacter</taxon>
    </lineage>
</organism>
<dbReference type="Pfam" id="PF13505">
    <property type="entry name" value="OMP_b-brl"/>
    <property type="match status" value="1"/>
</dbReference>
<evidence type="ECO:0000256" key="1">
    <source>
        <dbReference type="ARBA" id="ARBA00022729"/>
    </source>
</evidence>
<dbReference type="AlphaFoldDB" id="A0A0S3Q0D9"/>
<keyword evidence="1 2" id="KW-0732">Signal</keyword>
<evidence type="ECO:0000256" key="2">
    <source>
        <dbReference type="SAM" id="SignalP"/>
    </source>
</evidence>
<accession>A0A0S3Q0D9</accession>
<dbReference type="EMBL" id="AP014946">
    <property type="protein sequence ID" value="BAT61647.1"/>
    <property type="molecule type" value="Genomic_DNA"/>
</dbReference>
<dbReference type="InterPro" id="IPR027385">
    <property type="entry name" value="Beta-barrel_OMP"/>
</dbReference>
<feature type="signal peptide" evidence="2">
    <location>
        <begin position="1"/>
        <end position="23"/>
    </location>
</feature>
<proteinExistence type="predicted"/>
<sequence length="283" mass="29883">MASLRVWAFAAAAAVTTISAAHAADLAPMGPPPMAPVAYDDGFAGGWYLRGDVGAGISRARSLDVLGPLPAGSDFAMVNSGFRMSDSYFIGGGIGYQFNSWLRFDATAEYRTGYSFRGVGFYTQGGGTFYDVYDGNMNSKVVLANAYFDLGTWYGVTAFVGGGIGMAGHTISHISDLGPFTPGGGASYGFMNTSKTDWQMAWALHAGLAYNVTNNFKVELAYRYLNMGSAESGLLNCSAAAAGACGGANAYRIRDIDSHDIKIGLRYHFNQPPMAYPAVVTKG</sequence>